<keyword evidence="1" id="KW-0472">Membrane</keyword>
<organism evidence="2 3">
    <name type="scientific">Trifolium medium</name>
    <dbReference type="NCBI Taxonomy" id="97028"/>
    <lineage>
        <taxon>Eukaryota</taxon>
        <taxon>Viridiplantae</taxon>
        <taxon>Streptophyta</taxon>
        <taxon>Embryophyta</taxon>
        <taxon>Tracheophyta</taxon>
        <taxon>Spermatophyta</taxon>
        <taxon>Magnoliopsida</taxon>
        <taxon>eudicotyledons</taxon>
        <taxon>Gunneridae</taxon>
        <taxon>Pentapetalae</taxon>
        <taxon>rosids</taxon>
        <taxon>fabids</taxon>
        <taxon>Fabales</taxon>
        <taxon>Fabaceae</taxon>
        <taxon>Papilionoideae</taxon>
        <taxon>50 kb inversion clade</taxon>
        <taxon>NPAAA clade</taxon>
        <taxon>Hologalegina</taxon>
        <taxon>IRL clade</taxon>
        <taxon>Trifolieae</taxon>
        <taxon>Trifolium</taxon>
    </lineage>
</organism>
<keyword evidence="3" id="KW-1185">Reference proteome</keyword>
<dbReference type="AlphaFoldDB" id="A0A392R2Q1"/>
<keyword evidence="1" id="KW-1133">Transmembrane helix</keyword>
<evidence type="ECO:0000313" key="3">
    <source>
        <dbReference type="Proteomes" id="UP000265520"/>
    </source>
</evidence>
<keyword evidence="1" id="KW-0812">Transmembrane</keyword>
<dbReference type="EMBL" id="LXQA010179074">
    <property type="protein sequence ID" value="MCI30372.1"/>
    <property type="molecule type" value="Genomic_DNA"/>
</dbReference>
<evidence type="ECO:0000313" key="2">
    <source>
        <dbReference type="EMBL" id="MCI30372.1"/>
    </source>
</evidence>
<feature type="transmembrane region" description="Helical" evidence="1">
    <location>
        <begin position="6"/>
        <end position="25"/>
    </location>
</feature>
<evidence type="ECO:0000256" key="1">
    <source>
        <dbReference type="SAM" id="Phobius"/>
    </source>
</evidence>
<dbReference type="Proteomes" id="UP000265520">
    <property type="component" value="Unassembled WGS sequence"/>
</dbReference>
<proteinExistence type="predicted"/>
<name>A0A392R2Q1_9FABA</name>
<comment type="caution">
    <text evidence="2">The sequence shown here is derived from an EMBL/GenBank/DDBJ whole genome shotgun (WGS) entry which is preliminary data.</text>
</comment>
<sequence length="37" mass="4507">MWAVRYYVLFVIMMEKTICMFFFSAQQREIAGRQQAL</sequence>
<feature type="non-terminal residue" evidence="2">
    <location>
        <position position="37"/>
    </location>
</feature>
<reference evidence="2 3" key="1">
    <citation type="journal article" date="2018" name="Front. Plant Sci.">
        <title>Red Clover (Trifolium pratense) and Zigzag Clover (T. medium) - A Picture of Genomic Similarities and Differences.</title>
        <authorList>
            <person name="Dluhosova J."/>
            <person name="Istvanek J."/>
            <person name="Nedelnik J."/>
            <person name="Repkova J."/>
        </authorList>
    </citation>
    <scope>NUCLEOTIDE SEQUENCE [LARGE SCALE GENOMIC DNA]</scope>
    <source>
        <strain evidence="3">cv. 10/8</strain>
        <tissue evidence="2">Leaf</tissue>
    </source>
</reference>
<protein>
    <submittedName>
        <fullName evidence="2">Uncharacterized protein</fullName>
    </submittedName>
</protein>
<accession>A0A392R2Q1</accession>